<dbReference type="RefSeq" id="WP_046007016.1">
    <property type="nucleotide sequence ID" value="NZ_JXYA01000061.1"/>
</dbReference>
<dbReference type="EMBL" id="JXYA01000061">
    <property type="protein sequence ID" value="KJZ05831.1"/>
    <property type="molecule type" value="Genomic_DNA"/>
</dbReference>
<accession>A0A0F4QDQ6</accession>
<dbReference type="PATRIC" id="fig|43658.5.peg.4533"/>
<dbReference type="SUPFAM" id="SSF51735">
    <property type="entry name" value="NAD(P)-binding Rossmann-fold domains"/>
    <property type="match status" value="1"/>
</dbReference>
<dbReference type="PANTHER" id="PTHR43245">
    <property type="entry name" value="BIFUNCTIONAL POLYMYXIN RESISTANCE PROTEIN ARNA"/>
    <property type="match status" value="1"/>
</dbReference>
<dbReference type="PANTHER" id="PTHR43245:SF58">
    <property type="entry name" value="BLL5923 PROTEIN"/>
    <property type="match status" value="1"/>
</dbReference>
<dbReference type="Gene3D" id="3.40.50.720">
    <property type="entry name" value="NAD(P)-binding Rossmann-like Domain"/>
    <property type="match status" value="1"/>
</dbReference>
<keyword evidence="3" id="KW-1185">Reference proteome</keyword>
<proteinExistence type="predicted"/>
<dbReference type="Pfam" id="PF01370">
    <property type="entry name" value="Epimerase"/>
    <property type="match status" value="1"/>
</dbReference>
<organism evidence="2 3">
    <name type="scientific">Pseudoalteromonas rubra</name>
    <dbReference type="NCBI Taxonomy" id="43658"/>
    <lineage>
        <taxon>Bacteria</taxon>
        <taxon>Pseudomonadati</taxon>
        <taxon>Pseudomonadota</taxon>
        <taxon>Gammaproteobacteria</taxon>
        <taxon>Alteromonadales</taxon>
        <taxon>Pseudoalteromonadaceae</taxon>
        <taxon>Pseudoalteromonas</taxon>
    </lineage>
</organism>
<dbReference type="AlphaFoldDB" id="A0A0F4QDQ6"/>
<evidence type="ECO:0000313" key="3">
    <source>
        <dbReference type="Proteomes" id="UP000033452"/>
    </source>
</evidence>
<name>A0A0F4QDQ6_9GAMM</name>
<dbReference type="InterPro" id="IPR036291">
    <property type="entry name" value="NAD(P)-bd_dom_sf"/>
</dbReference>
<protein>
    <recommendedName>
        <fullName evidence="1">NAD-dependent epimerase/dehydratase domain-containing protein</fullName>
    </recommendedName>
</protein>
<dbReference type="InterPro" id="IPR050177">
    <property type="entry name" value="Lipid_A_modif_metabolic_enz"/>
</dbReference>
<reference evidence="2 3" key="1">
    <citation type="journal article" date="2015" name="BMC Genomics">
        <title>Genome mining reveals unlocked bioactive potential of marine Gram-negative bacteria.</title>
        <authorList>
            <person name="Machado H."/>
            <person name="Sonnenschein E.C."/>
            <person name="Melchiorsen J."/>
            <person name="Gram L."/>
        </authorList>
    </citation>
    <scope>NUCLEOTIDE SEQUENCE [LARGE SCALE GENOMIC DNA]</scope>
    <source>
        <strain evidence="2 3">S2471</strain>
    </source>
</reference>
<dbReference type="Proteomes" id="UP000033452">
    <property type="component" value="Unassembled WGS sequence"/>
</dbReference>
<evidence type="ECO:0000313" key="2">
    <source>
        <dbReference type="EMBL" id="KJZ05831.1"/>
    </source>
</evidence>
<comment type="caution">
    <text evidence="2">The sequence shown here is derived from an EMBL/GenBank/DDBJ whole genome shotgun (WGS) entry which is preliminary data.</text>
</comment>
<gene>
    <name evidence="2" type="ORF">TW77_21510</name>
</gene>
<dbReference type="InterPro" id="IPR001509">
    <property type="entry name" value="Epimerase_deHydtase"/>
</dbReference>
<sequence>MSILVTGGRGFIGCHLYKHLQSNGLVVSVISREKSEQSNFYTYDDFFSPDFPNGHYHTLIHLAGAAHAKYSDEDAFKINVEFSRTVFSNAIEKGVGKIIFLSSANLFSSSVTSITPDSDVLSLNQLTNTLSTKLQAELELQETARKAGIAYTIIRSPLVYGEDMKANFAALAGYINKGGPLPFSAIKDNRRSFVSVYNLADLIRTCVIHPGANNQSFLVSDDHDLSTSQLVTIMAAAQGKRPFSFPIPAFCFKVLGKLLGKTQAIDKLIGSLRLDINKTKNVLDWKPPLSVAQGFEKTFTKN</sequence>
<feature type="domain" description="NAD-dependent epimerase/dehydratase" evidence="1">
    <location>
        <begin position="3"/>
        <end position="210"/>
    </location>
</feature>
<evidence type="ECO:0000259" key="1">
    <source>
        <dbReference type="Pfam" id="PF01370"/>
    </source>
</evidence>